<dbReference type="InterPro" id="IPR041698">
    <property type="entry name" value="Methyltransf_25"/>
</dbReference>
<proteinExistence type="predicted"/>
<dbReference type="RefSeq" id="WP_252587525.1">
    <property type="nucleotide sequence ID" value="NZ_JAMWYS010000028.1"/>
</dbReference>
<dbReference type="PANTHER" id="PTHR43861">
    <property type="entry name" value="TRANS-ACONITATE 2-METHYLTRANSFERASE-RELATED"/>
    <property type="match status" value="1"/>
</dbReference>
<reference evidence="4" key="1">
    <citation type="submission" date="2022-06" db="EMBL/GenBank/DDBJ databases">
        <title>Solitalea sp. MAHUQ-68 isolated from rhizospheric soil.</title>
        <authorList>
            <person name="Huq M.A."/>
        </authorList>
    </citation>
    <scope>NUCLEOTIDE SEQUENCE</scope>
    <source>
        <strain evidence="4">MAHUQ-68</strain>
    </source>
</reference>
<evidence type="ECO:0000256" key="1">
    <source>
        <dbReference type="ARBA" id="ARBA00022603"/>
    </source>
</evidence>
<evidence type="ECO:0000313" key="5">
    <source>
        <dbReference type="Proteomes" id="UP001155182"/>
    </source>
</evidence>
<keyword evidence="2" id="KW-0808">Transferase</keyword>
<dbReference type="SUPFAM" id="SSF53335">
    <property type="entry name" value="S-adenosyl-L-methionine-dependent methyltransferases"/>
    <property type="match status" value="1"/>
</dbReference>
<evidence type="ECO:0000259" key="3">
    <source>
        <dbReference type="Pfam" id="PF13649"/>
    </source>
</evidence>
<keyword evidence="1 4" id="KW-0489">Methyltransferase</keyword>
<dbReference type="PANTHER" id="PTHR43861:SF1">
    <property type="entry name" value="TRANS-ACONITATE 2-METHYLTRANSFERASE"/>
    <property type="match status" value="1"/>
</dbReference>
<dbReference type="CDD" id="cd02440">
    <property type="entry name" value="AdoMet_MTases"/>
    <property type="match status" value="1"/>
</dbReference>
<keyword evidence="5" id="KW-1185">Reference proteome</keyword>
<dbReference type="GO" id="GO:0008168">
    <property type="term" value="F:methyltransferase activity"/>
    <property type="evidence" value="ECO:0007669"/>
    <property type="project" value="UniProtKB-KW"/>
</dbReference>
<evidence type="ECO:0000313" key="4">
    <source>
        <dbReference type="EMBL" id="MCO4293034.1"/>
    </source>
</evidence>
<dbReference type="Proteomes" id="UP001155182">
    <property type="component" value="Unassembled WGS sequence"/>
</dbReference>
<gene>
    <name evidence="4" type="ORF">NF867_09180</name>
</gene>
<dbReference type="EMBL" id="JAMWYS010000028">
    <property type="protein sequence ID" value="MCO4293034.1"/>
    <property type="molecule type" value="Genomic_DNA"/>
</dbReference>
<dbReference type="InterPro" id="IPR029063">
    <property type="entry name" value="SAM-dependent_MTases_sf"/>
</dbReference>
<sequence length="214" mass="24705">MDRYQITFETYNKIAALYEQKFMNLDLYNDTYDTFCKLVNKPNAAVLEIGCGPGNITKYLLSKMPDFKLTGIDVAPNMIELAKKNNPSADFRVMDCREINQLKEEYNAIICGFCMPYLSKEDCAKLIKDCSALLRSNDIFYFSIVEDDYNKSGFESNSKGDKIFFYYHQLDYLQAFLSENHFVTETTFRKDYPKGDGTNSCHLIVIARKINTTT</sequence>
<organism evidence="4 5">
    <name type="scientific">Solitalea agri</name>
    <dbReference type="NCBI Taxonomy" id="2953739"/>
    <lineage>
        <taxon>Bacteria</taxon>
        <taxon>Pseudomonadati</taxon>
        <taxon>Bacteroidota</taxon>
        <taxon>Sphingobacteriia</taxon>
        <taxon>Sphingobacteriales</taxon>
        <taxon>Sphingobacteriaceae</taxon>
        <taxon>Solitalea</taxon>
    </lineage>
</organism>
<dbReference type="AlphaFoldDB" id="A0A9X2JCY8"/>
<accession>A0A9X2JCY8</accession>
<protein>
    <submittedName>
        <fullName evidence="4">Class I SAM-dependent methyltransferase</fullName>
    </submittedName>
</protein>
<dbReference type="GO" id="GO:0032259">
    <property type="term" value="P:methylation"/>
    <property type="evidence" value="ECO:0007669"/>
    <property type="project" value="UniProtKB-KW"/>
</dbReference>
<comment type="caution">
    <text evidence="4">The sequence shown here is derived from an EMBL/GenBank/DDBJ whole genome shotgun (WGS) entry which is preliminary data.</text>
</comment>
<dbReference type="Gene3D" id="3.40.50.150">
    <property type="entry name" value="Vaccinia Virus protein VP39"/>
    <property type="match status" value="1"/>
</dbReference>
<evidence type="ECO:0000256" key="2">
    <source>
        <dbReference type="ARBA" id="ARBA00022679"/>
    </source>
</evidence>
<name>A0A9X2JCY8_9SPHI</name>
<feature type="domain" description="Methyltransferase" evidence="3">
    <location>
        <begin position="46"/>
        <end position="136"/>
    </location>
</feature>
<dbReference type="Pfam" id="PF13649">
    <property type="entry name" value="Methyltransf_25"/>
    <property type="match status" value="1"/>
</dbReference>